<feature type="region of interest" description="Disordered" evidence="2">
    <location>
        <begin position="621"/>
        <end position="641"/>
    </location>
</feature>
<gene>
    <name evidence="3" type="ORF">RN001_015136</name>
</gene>
<feature type="coiled-coil region" evidence="1">
    <location>
        <begin position="401"/>
        <end position="498"/>
    </location>
</feature>
<dbReference type="EMBL" id="JARPUR010000007">
    <property type="protein sequence ID" value="KAK4873107.1"/>
    <property type="molecule type" value="Genomic_DNA"/>
</dbReference>
<comment type="caution">
    <text evidence="3">The sequence shown here is derived from an EMBL/GenBank/DDBJ whole genome shotgun (WGS) entry which is preliminary data.</text>
</comment>
<dbReference type="Proteomes" id="UP001353858">
    <property type="component" value="Unassembled WGS sequence"/>
</dbReference>
<feature type="region of interest" description="Disordered" evidence="2">
    <location>
        <begin position="681"/>
        <end position="707"/>
    </location>
</feature>
<evidence type="ECO:0000313" key="4">
    <source>
        <dbReference type="Proteomes" id="UP001353858"/>
    </source>
</evidence>
<feature type="coiled-coil region" evidence="1">
    <location>
        <begin position="47"/>
        <end position="234"/>
    </location>
</feature>
<keyword evidence="1" id="KW-0175">Coiled coil</keyword>
<evidence type="ECO:0000256" key="2">
    <source>
        <dbReference type="SAM" id="MobiDB-lite"/>
    </source>
</evidence>
<sequence>MGNAKSEFVEDSVDPWWPSVPEPTLSESKKTFSEEILRIREKRAKLIGEKKLELNNLREELAKYKLENDELKKNLKQNSVFKVPGMDTIVELNKQLEKAHGEIAAFEIERQEYRAHVAALKDIIAVSKQLLLIKENQTKELSETVEKTQKMLADKESQIMSDDTRREYERQLHSIKQLKLLYEERQGALRKENSEVTKKLDEANVDLAALETKNADLKNQIEALEKDCSEKSNHIFSLESQLGLSKADSRELQSQLNVINQLFSQILISFNNGQEVDLDKLIKTLEENHDLLTDIVSNEECNQASSALPKILLDLVNQVSDSNSNQQEQNASGNEQQTLNSATEIVENLPKVWRILIELLSHQSAPISVLNENDPNSCYKSVQTPSGPTLVLSVSKTFIRLKNLIVEKKSLEKETTRLKQLNSHLETRLQDQEKRLEMVSKEVAKTWHVVGKMQKQHQMLHTQENILRYELAQKRKLLNELKEELEYCREKWVQAREKNSVTEKQWKQLQLEFASRKRAVDDFGNSVESGYSDDRESSNSDSDEDRVLYKRSTEKQNILKVVQEEIDNIENTSEASVSFSRSKHEDINDTYKKLEEHILETIKKTQNEDYPSVSAPKQETVIEGPASHSVEESVATTSMTDSVLSKREERLKKLEEETKQLVGIVTKNACRGVEFCSKLTELHDRYGASNSNTQESTNEEIDEEKTN</sequence>
<evidence type="ECO:0000313" key="3">
    <source>
        <dbReference type="EMBL" id="KAK4873107.1"/>
    </source>
</evidence>
<proteinExistence type="predicted"/>
<protein>
    <submittedName>
        <fullName evidence="3">Uncharacterized protein</fullName>
    </submittedName>
</protein>
<accession>A0AAN7SBX3</accession>
<name>A0AAN7SBX3_9COLE</name>
<reference evidence="4" key="1">
    <citation type="submission" date="2023-01" db="EMBL/GenBank/DDBJ databases">
        <title>Key to firefly adult light organ development and bioluminescence: homeobox transcription factors regulate luciferase expression and transportation to peroxisome.</title>
        <authorList>
            <person name="Fu X."/>
        </authorList>
    </citation>
    <scope>NUCLEOTIDE SEQUENCE [LARGE SCALE GENOMIC DNA]</scope>
</reference>
<keyword evidence="4" id="KW-1185">Reference proteome</keyword>
<organism evidence="3 4">
    <name type="scientific">Aquatica leii</name>
    <dbReference type="NCBI Taxonomy" id="1421715"/>
    <lineage>
        <taxon>Eukaryota</taxon>
        <taxon>Metazoa</taxon>
        <taxon>Ecdysozoa</taxon>
        <taxon>Arthropoda</taxon>
        <taxon>Hexapoda</taxon>
        <taxon>Insecta</taxon>
        <taxon>Pterygota</taxon>
        <taxon>Neoptera</taxon>
        <taxon>Endopterygota</taxon>
        <taxon>Coleoptera</taxon>
        <taxon>Polyphaga</taxon>
        <taxon>Elateriformia</taxon>
        <taxon>Elateroidea</taxon>
        <taxon>Lampyridae</taxon>
        <taxon>Luciolinae</taxon>
        <taxon>Aquatica</taxon>
    </lineage>
</organism>
<feature type="compositionally biased region" description="Acidic residues" evidence="2">
    <location>
        <begin position="697"/>
        <end position="707"/>
    </location>
</feature>
<dbReference type="AlphaFoldDB" id="A0AAN7SBX3"/>
<feature type="region of interest" description="Disordered" evidence="2">
    <location>
        <begin position="524"/>
        <end position="549"/>
    </location>
</feature>
<evidence type="ECO:0000256" key="1">
    <source>
        <dbReference type="SAM" id="Coils"/>
    </source>
</evidence>